<feature type="transmembrane region" description="Helical" evidence="6">
    <location>
        <begin position="43"/>
        <end position="62"/>
    </location>
</feature>
<evidence type="ECO:0000256" key="3">
    <source>
        <dbReference type="ARBA" id="ARBA00022692"/>
    </source>
</evidence>
<accession>A0A9N8HM63</accession>
<sequence>MNNNNPHQEPQDQQAAVAVATEDTVPPEVKWEPEFRQFHDKPFGILYALAYIAFLACGFTLVGKAHPRWEHKTVLSKTDAVGGIAILEPIPIRVVSPHFYGDVEQCCGDAARTADDDFTKALASLFDDDLIVTPILSLNLCHHLDSDTALRRRLQQQQDAATDATNTDDVWGEDDFWGKIFNPPVSKFEQGDGMFDAFLEAPEIIATLCLLALVLALMWITLIRYFATPIVFATEAVKLGFFIYLGVVNLQAGAVGAAIVAIFCALAIIAWDIYTFKQLKFAGKVLSYAAKSFSHNMSMFCAFLPILGLYAGNAYLFVLFYAKSFEVVEVTQVTDGFCIYTSPSYTSGLVVYCSLAYLWSILLFGTMRLSIVANVIGSWHFHSDNPPGITRAVINTCTTSMGTLSASSLIQAIAEYLNRLFLEEAMWKMCCNPVFCILLPLYCLCGHCIKMLILMLTKYSVILHVFTGKSWIGSAKKVIKILKRHFKGGFVTEYASTSVLTLGSYVFSIGIYFIAWVWMDKEYHTKTFIGVNDSTILVVAWVFFALFNIYYPVLGLYLLIVINRALSKWESLDPALWVTPFAATFVGIISMFFFSYLAGIFLDTVDTLFLCFAIDRDNRVDMENDEFAGLVKEGCPTVLETPDCSEDEDDEMDLDNVEAQPVMVTTGLETEPNSSKQEPGTVFSA</sequence>
<gene>
    <name evidence="8" type="ORF">SEMRO_881_G215210.1</name>
</gene>
<dbReference type="OrthoDB" id="431402at2759"/>
<comment type="caution">
    <text evidence="8">The sequence shown here is derived from an EMBL/GenBank/DDBJ whole genome shotgun (WGS) entry which is preliminary data.</text>
</comment>
<comment type="subcellular location">
    <subcellularLocation>
        <location evidence="6">Cell membrane</location>
        <topology evidence="6">Multi-pass membrane protein</topology>
    </subcellularLocation>
    <subcellularLocation>
        <location evidence="1">Membrane</location>
        <topology evidence="1">Multi-pass membrane protein</topology>
    </subcellularLocation>
</comment>
<dbReference type="Proteomes" id="UP001153069">
    <property type="component" value="Unassembled WGS sequence"/>
</dbReference>
<keyword evidence="5 6" id="KW-0472">Membrane</keyword>
<feature type="transmembrane region" description="Helical" evidence="6">
    <location>
        <begin position="300"/>
        <end position="322"/>
    </location>
</feature>
<feature type="region of interest" description="Disordered" evidence="7">
    <location>
        <begin position="1"/>
        <end position="23"/>
    </location>
</feature>
<feature type="transmembrane region" description="Helical" evidence="6">
    <location>
        <begin position="494"/>
        <end position="518"/>
    </location>
</feature>
<dbReference type="AlphaFoldDB" id="A0A9N8HM63"/>
<dbReference type="PANTHER" id="PTHR12385">
    <property type="entry name" value="CHOLINE TRANSPORTER-LIKE (SLC FAMILY 44)"/>
    <property type="match status" value="1"/>
</dbReference>
<feature type="transmembrane region" description="Helical" evidence="6">
    <location>
        <begin position="538"/>
        <end position="562"/>
    </location>
</feature>
<feature type="transmembrane region" description="Helical" evidence="6">
    <location>
        <begin position="426"/>
        <end position="449"/>
    </location>
</feature>
<feature type="transmembrane region" description="Helical" evidence="6">
    <location>
        <begin position="349"/>
        <end position="371"/>
    </location>
</feature>
<keyword evidence="4 6" id="KW-1133">Transmembrane helix</keyword>
<keyword evidence="9" id="KW-1185">Reference proteome</keyword>
<feature type="transmembrane region" description="Helical" evidence="6">
    <location>
        <begin position="574"/>
        <end position="602"/>
    </location>
</feature>
<evidence type="ECO:0000256" key="5">
    <source>
        <dbReference type="ARBA" id="ARBA00023136"/>
    </source>
</evidence>
<comment type="function">
    <text evidence="6">Choline transporter.</text>
</comment>
<protein>
    <recommendedName>
        <fullName evidence="6">Choline transporter-like protein</fullName>
    </recommendedName>
</protein>
<feature type="compositionally biased region" description="Polar residues" evidence="7">
    <location>
        <begin position="1"/>
        <end position="14"/>
    </location>
</feature>
<reference evidence="8" key="1">
    <citation type="submission" date="2020-06" db="EMBL/GenBank/DDBJ databases">
        <authorList>
            <consortium name="Plant Systems Biology data submission"/>
        </authorList>
    </citation>
    <scope>NUCLEOTIDE SEQUENCE</scope>
    <source>
        <strain evidence="8">D6</strain>
    </source>
</reference>
<feature type="transmembrane region" description="Helical" evidence="6">
    <location>
        <begin position="239"/>
        <end position="271"/>
    </location>
</feature>
<evidence type="ECO:0000256" key="2">
    <source>
        <dbReference type="ARBA" id="ARBA00007168"/>
    </source>
</evidence>
<evidence type="ECO:0000313" key="9">
    <source>
        <dbReference type="Proteomes" id="UP001153069"/>
    </source>
</evidence>
<proteinExistence type="inferred from homology"/>
<name>A0A9N8HM63_9STRA</name>
<evidence type="ECO:0000256" key="7">
    <source>
        <dbReference type="SAM" id="MobiDB-lite"/>
    </source>
</evidence>
<evidence type="ECO:0000256" key="1">
    <source>
        <dbReference type="ARBA" id="ARBA00004141"/>
    </source>
</evidence>
<dbReference type="InterPro" id="IPR007603">
    <property type="entry name" value="Choline_transptr-like"/>
</dbReference>
<dbReference type="Pfam" id="PF04515">
    <property type="entry name" value="Choline_transpo"/>
    <property type="match status" value="1"/>
</dbReference>
<dbReference type="GO" id="GO:0022857">
    <property type="term" value="F:transmembrane transporter activity"/>
    <property type="evidence" value="ECO:0007669"/>
    <property type="project" value="UniProtKB-UniRule"/>
</dbReference>
<organism evidence="8 9">
    <name type="scientific">Seminavis robusta</name>
    <dbReference type="NCBI Taxonomy" id="568900"/>
    <lineage>
        <taxon>Eukaryota</taxon>
        <taxon>Sar</taxon>
        <taxon>Stramenopiles</taxon>
        <taxon>Ochrophyta</taxon>
        <taxon>Bacillariophyta</taxon>
        <taxon>Bacillariophyceae</taxon>
        <taxon>Bacillariophycidae</taxon>
        <taxon>Naviculales</taxon>
        <taxon>Naviculaceae</taxon>
        <taxon>Seminavis</taxon>
    </lineage>
</organism>
<evidence type="ECO:0000256" key="6">
    <source>
        <dbReference type="RuleBase" id="RU368066"/>
    </source>
</evidence>
<dbReference type="EMBL" id="CAICTM010000880">
    <property type="protein sequence ID" value="CAB9517797.1"/>
    <property type="molecule type" value="Genomic_DNA"/>
</dbReference>
<keyword evidence="3 6" id="KW-0812">Transmembrane</keyword>
<comment type="similarity">
    <text evidence="2 6">Belongs to the CTL (choline transporter-like) family.</text>
</comment>
<evidence type="ECO:0000313" key="8">
    <source>
        <dbReference type="EMBL" id="CAB9517797.1"/>
    </source>
</evidence>
<evidence type="ECO:0000256" key="4">
    <source>
        <dbReference type="ARBA" id="ARBA00022989"/>
    </source>
</evidence>
<dbReference type="GO" id="GO:0005886">
    <property type="term" value="C:plasma membrane"/>
    <property type="evidence" value="ECO:0007669"/>
    <property type="project" value="UniProtKB-SubCell"/>
</dbReference>
<feature type="transmembrane region" description="Helical" evidence="6">
    <location>
        <begin position="204"/>
        <end position="227"/>
    </location>
</feature>